<dbReference type="GeneID" id="25324891"/>
<organism evidence="2 3">
    <name type="scientific">Exophiala xenobiotica</name>
    <dbReference type="NCBI Taxonomy" id="348802"/>
    <lineage>
        <taxon>Eukaryota</taxon>
        <taxon>Fungi</taxon>
        <taxon>Dikarya</taxon>
        <taxon>Ascomycota</taxon>
        <taxon>Pezizomycotina</taxon>
        <taxon>Eurotiomycetes</taxon>
        <taxon>Chaetothyriomycetidae</taxon>
        <taxon>Chaetothyriales</taxon>
        <taxon>Herpotrichiellaceae</taxon>
        <taxon>Exophiala</taxon>
    </lineage>
</organism>
<dbReference type="RefSeq" id="XP_013319055.1">
    <property type="nucleotide sequence ID" value="XM_013463601.1"/>
</dbReference>
<reference evidence="2 3" key="1">
    <citation type="submission" date="2015-01" db="EMBL/GenBank/DDBJ databases">
        <title>The Genome Sequence of Exophiala xenobiotica CBS118157.</title>
        <authorList>
            <consortium name="The Broad Institute Genomics Platform"/>
            <person name="Cuomo C."/>
            <person name="de Hoog S."/>
            <person name="Gorbushina A."/>
            <person name="Stielow B."/>
            <person name="Teixiera M."/>
            <person name="Abouelleil A."/>
            <person name="Chapman S.B."/>
            <person name="Priest M."/>
            <person name="Young S.K."/>
            <person name="Wortman J."/>
            <person name="Nusbaum C."/>
            <person name="Birren B."/>
        </authorList>
    </citation>
    <scope>NUCLEOTIDE SEQUENCE [LARGE SCALE GENOMIC DNA]</scope>
    <source>
        <strain evidence="2 3">CBS 118157</strain>
    </source>
</reference>
<dbReference type="AlphaFoldDB" id="A0A0D2C150"/>
<name>A0A0D2C150_9EURO</name>
<dbReference type="EMBL" id="KN847318">
    <property type="protein sequence ID" value="KIW58471.1"/>
    <property type="molecule type" value="Genomic_DNA"/>
</dbReference>
<dbReference type="PANTHER" id="PTHR33321">
    <property type="match status" value="1"/>
</dbReference>
<gene>
    <name evidence="2" type="ORF">PV05_02983</name>
</gene>
<accession>A0A0D2C150</accession>
<proteinExistence type="predicted"/>
<evidence type="ECO:0000256" key="1">
    <source>
        <dbReference type="SAM" id="MobiDB-lite"/>
    </source>
</evidence>
<dbReference type="InterPro" id="IPR007541">
    <property type="entry name" value="Uncharacterised_BSP"/>
</dbReference>
<dbReference type="HOGENOM" id="CLU_062644_0_1_1"/>
<protein>
    <submittedName>
        <fullName evidence="2">Uncharacterized protein</fullName>
    </submittedName>
</protein>
<dbReference type="OrthoDB" id="891726at2759"/>
<feature type="region of interest" description="Disordered" evidence="1">
    <location>
        <begin position="289"/>
        <end position="309"/>
    </location>
</feature>
<evidence type="ECO:0000313" key="2">
    <source>
        <dbReference type="EMBL" id="KIW58471.1"/>
    </source>
</evidence>
<keyword evidence="3" id="KW-1185">Reference proteome</keyword>
<dbReference type="Proteomes" id="UP000054342">
    <property type="component" value="Unassembled WGS sequence"/>
</dbReference>
<dbReference type="PANTHER" id="PTHR33321:SF12">
    <property type="entry name" value="PLANT BASIC SECRETORY PROTEIN (BSP) FAMILY PROTEIN"/>
    <property type="match status" value="1"/>
</dbReference>
<sequence>MFQPFHCQIHCNWTLGVKLRTPSIESSMRIQSSRTSNMPVPIPHLHHKPTLRLHLDDIGHPASQVASSSLDSGLYLARAVEHVLAHLYVPYGLSNIPKVRSVTVILRAMGGVAYTSGLQLDDLHKEIHLSLDYVQGVLSRNPTGIRHEVSGVITHEMVHCFQNNAQGTAPGGLIEGIADFVRLKAGLAPPHWSRSPENRGQKWDEGYQKTAWFLEWLESEQGPGTVSRMNETLGLEKYDEKRFWHNMFGEAVDHLWARYRDTWGSTDQDTTSEISREQSVESQIELINWDEKGKQEAAKEDRKPREFVA</sequence>
<dbReference type="Pfam" id="PF04450">
    <property type="entry name" value="BSP"/>
    <property type="match status" value="1"/>
</dbReference>
<dbReference type="STRING" id="348802.A0A0D2C150"/>
<evidence type="ECO:0000313" key="3">
    <source>
        <dbReference type="Proteomes" id="UP000054342"/>
    </source>
</evidence>